<dbReference type="SUPFAM" id="SSF109854">
    <property type="entry name" value="DinB/YfiT-like putative metalloenzymes"/>
    <property type="match status" value="1"/>
</dbReference>
<proteinExistence type="inferred from homology"/>
<evidence type="ECO:0000256" key="3">
    <source>
        <dbReference type="PIRSR" id="PIRSR607837-1"/>
    </source>
</evidence>
<feature type="binding site" evidence="3">
    <location>
        <position position="37"/>
    </location>
    <ligand>
        <name>a divalent metal cation</name>
        <dbReference type="ChEBI" id="CHEBI:60240"/>
    </ligand>
</feature>
<dbReference type="OrthoDB" id="119432at2"/>
<feature type="binding site" evidence="3">
    <location>
        <position position="124"/>
    </location>
    <ligand>
        <name>a divalent metal cation</name>
        <dbReference type="ChEBI" id="CHEBI:60240"/>
    </ligand>
</feature>
<dbReference type="InterPro" id="IPR034660">
    <property type="entry name" value="DinB/YfiT-like"/>
</dbReference>
<dbReference type="InterPro" id="IPR007837">
    <property type="entry name" value="DinB"/>
</dbReference>
<dbReference type="Gene3D" id="1.20.120.450">
    <property type="entry name" value="dinb family like domain"/>
    <property type="match status" value="1"/>
</dbReference>
<evidence type="ECO:0000313" key="4">
    <source>
        <dbReference type="EMBL" id="PQJ12147.1"/>
    </source>
</evidence>
<name>A0A2S7SZV4_9BACT</name>
<gene>
    <name evidence="4" type="ORF">CJD36_005765</name>
</gene>
<dbReference type="GO" id="GO:0046872">
    <property type="term" value="F:metal ion binding"/>
    <property type="evidence" value="ECO:0007669"/>
    <property type="project" value="UniProtKB-KW"/>
</dbReference>
<accession>A0A2S7SZV4</accession>
<evidence type="ECO:0000256" key="2">
    <source>
        <dbReference type="ARBA" id="ARBA00022723"/>
    </source>
</evidence>
<sequence>MKHESANTRKMLERVPTEKNDWKPHEKSMKIGRLASHIAEIPTWITMMVTSNELDLVNMPAKPFVAESSEELLSVFDQKLEEAVTALGGATDEYLQTNWILRRGEHVIYDMPRAAFLRSLGYSHLYHHRGQLSVYLRLLDIPVPGMYGPTADDVK</sequence>
<feature type="binding site" evidence="3">
    <location>
        <position position="128"/>
    </location>
    <ligand>
        <name>a divalent metal cation</name>
        <dbReference type="ChEBI" id="CHEBI:60240"/>
    </ligand>
</feature>
<dbReference type="AlphaFoldDB" id="A0A2S7SZV4"/>
<dbReference type="EMBL" id="PPSL01000002">
    <property type="protein sequence ID" value="PQJ12147.1"/>
    <property type="molecule type" value="Genomic_DNA"/>
</dbReference>
<evidence type="ECO:0000256" key="1">
    <source>
        <dbReference type="ARBA" id="ARBA00008635"/>
    </source>
</evidence>
<dbReference type="Proteomes" id="UP000239872">
    <property type="component" value="Unassembled WGS sequence"/>
</dbReference>
<reference evidence="4 5" key="1">
    <citation type="submission" date="2018-01" db="EMBL/GenBank/DDBJ databases">
        <title>A novel member of the phylum Bacteroidetes isolated from glacier ice.</title>
        <authorList>
            <person name="Liu Q."/>
            <person name="Xin Y.-H."/>
        </authorList>
    </citation>
    <scope>NUCLEOTIDE SEQUENCE [LARGE SCALE GENOMIC DNA]</scope>
    <source>
        <strain evidence="4 5">RB1R16</strain>
    </source>
</reference>
<comment type="similarity">
    <text evidence="1">Belongs to the DinB family.</text>
</comment>
<protein>
    <submittedName>
        <fullName evidence="4">Damage-inducible protein DinB</fullName>
    </submittedName>
</protein>
<organism evidence="4 5">
    <name type="scientific">Flavipsychrobacter stenotrophus</name>
    <dbReference type="NCBI Taxonomy" id="2077091"/>
    <lineage>
        <taxon>Bacteria</taxon>
        <taxon>Pseudomonadati</taxon>
        <taxon>Bacteroidota</taxon>
        <taxon>Chitinophagia</taxon>
        <taxon>Chitinophagales</taxon>
        <taxon>Chitinophagaceae</taxon>
        <taxon>Flavipsychrobacter</taxon>
    </lineage>
</organism>
<keyword evidence="5" id="KW-1185">Reference proteome</keyword>
<evidence type="ECO:0000313" key="5">
    <source>
        <dbReference type="Proteomes" id="UP000239872"/>
    </source>
</evidence>
<comment type="caution">
    <text evidence="4">The sequence shown here is derived from an EMBL/GenBank/DDBJ whole genome shotgun (WGS) entry which is preliminary data.</text>
</comment>
<dbReference type="Pfam" id="PF05163">
    <property type="entry name" value="DinB"/>
    <property type="match status" value="1"/>
</dbReference>
<keyword evidence="2 3" id="KW-0479">Metal-binding</keyword>